<keyword evidence="1" id="KW-0812">Transmembrane</keyword>
<feature type="transmembrane region" description="Helical" evidence="1">
    <location>
        <begin position="96"/>
        <end position="115"/>
    </location>
</feature>
<evidence type="ECO:0000256" key="1">
    <source>
        <dbReference type="SAM" id="Phobius"/>
    </source>
</evidence>
<dbReference type="EMBL" id="UINC01146033">
    <property type="protein sequence ID" value="SVD36527.1"/>
    <property type="molecule type" value="Genomic_DNA"/>
</dbReference>
<reference evidence="2" key="1">
    <citation type="submission" date="2018-05" db="EMBL/GenBank/DDBJ databases">
        <authorList>
            <person name="Lanie J.A."/>
            <person name="Ng W.-L."/>
            <person name="Kazmierczak K.M."/>
            <person name="Andrzejewski T.M."/>
            <person name="Davidsen T.M."/>
            <person name="Wayne K.J."/>
            <person name="Tettelin H."/>
            <person name="Glass J.I."/>
            <person name="Rusch D."/>
            <person name="Podicherti R."/>
            <person name="Tsui H.-C.T."/>
            <person name="Winkler M.E."/>
        </authorList>
    </citation>
    <scope>NUCLEOTIDE SEQUENCE</scope>
</reference>
<organism evidence="2">
    <name type="scientific">marine metagenome</name>
    <dbReference type="NCBI Taxonomy" id="408172"/>
    <lineage>
        <taxon>unclassified sequences</taxon>
        <taxon>metagenomes</taxon>
        <taxon>ecological metagenomes</taxon>
    </lineage>
</organism>
<feature type="non-terminal residue" evidence="2">
    <location>
        <position position="155"/>
    </location>
</feature>
<sequence length="155" mass="16490">MLKPLIAPTKVFNPISRGLMTAAKNSVGRVQESTQKITKGLSKDQKFPLNYVEFFGSKKTVKILRKNLKSVRDSLTGTFGIVDTVTKTVGGLVKKLGPGGIFGGIVGTIGATIFGGILGKALLFTLAGLAIGGLGFLLARGANDFFKFLENRRED</sequence>
<gene>
    <name evidence="2" type="ORF">METZ01_LOCUS389381</name>
</gene>
<protein>
    <submittedName>
        <fullName evidence="2">Uncharacterized protein</fullName>
    </submittedName>
</protein>
<keyword evidence="1" id="KW-1133">Transmembrane helix</keyword>
<feature type="transmembrane region" description="Helical" evidence="1">
    <location>
        <begin position="121"/>
        <end position="139"/>
    </location>
</feature>
<keyword evidence="1" id="KW-0472">Membrane</keyword>
<evidence type="ECO:0000313" key="2">
    <source>
        <dbReference type="EMBL" id="SVD36527.1"/>
    </source>
</evidence>
<proteinExistence type="predicted"/>
<dbReference type="AlphaFoldDB" id="A0A382UQW6"/>
<name>A0A382UQW6_9ZZZZ</name>
<accession>A0A382UQW6</accession>